<evidence type="ECO:0000256" key="2">
    <source>
        <dbReference type="ARBA" id="ARBA00002695"/>
    </source>
</evidence>
<dbReference type="HAMAP" id="MF_01031">
    <property type="entry name" value="LeuD_type1"/>
    <property type="match status" value="1"/>
</dbReference>
<evidence type="ECO:0000313" key="11">
    <source>
        <dbReference type="EMBL" id="QXM25989.1"/>
    </source>
</evidence>
<keyword evidence="6 9" id="KW-0028">Amino-acid biosynthesis</keyword>
<proteinExistence type="inferred from homology"/>
<sequence length="205" mass="22151">MTPFTTVTGPAAPLLRPNIDTDVIIRVERLVGTTRAEMGAHAFEVWRRRADGSEDPEFVLNREPFRRAPILLAGPNFGCGSSREGAVWALAGAGIRAVIAPSFSDIFAANALQNGLLPVVLPEATVRRLAAAVERAPSEALVTVDLERCVVVGPEGDVHRFEIDTARREALLAGLDDIGLTLREAGAIAAWQERDRAARPWVWLA</sequence>
<dbReference type="NCBIfam" id="TIGR00171">
    <property type="entry name" value="leuD"/>
    <property type="match status" value="1"/>
</dbReference>
<reference evidence="11" key="1">
    <citation type="submission" date="2021-06" db="EMBL/GenBank/DDBJ databases">
        <title>Elioraea tepida, sp. nov., a moderately thermophilic aerobic anoxygenic phototrophic bacterium isolated from an alkaline siliceous hot spring mat community in Yellowstone National Park, WY, USA.</title>
        <authorList>
            <person name="Saini M.K."/>
            <person name="Yoshida S."/>
            <person name="Sebastian A."/>
            <person name="Hirose S."/>
            <person name="Hara E."/>
            <person name="Tamaki H."/>
            <person name="Soulier N.T."/>
            <person name="Albert I."/>
            <person name="Hanada S."/>
            <person name="Bryant D.A."/>
            <person name="Tank M."/>
        </authorList>
    </citation>
    <scope>NUCLEOTIDE SEQUENCE</scope>
    <source>
        <strain evidence="11">MS-P2</strain>
    </source>
</reference>
<evidence type="ECO:0000256" key="9">
    <source>
        <dbReference type="HAMAP-Rule" id="MF_01031"/>
    </source>
</evidence>
<comment type="function">
    <text evidence="2 9">Catalyzes the isomerization between 2-isopropylmalate and 3-isopropylmalate, via the formation of 2-isopropylmaleate.</text>
</comment>
<keyword evidence="12" id="KW-1185">Reference proteome</keyword>
<dbReference type="RefSeq" id="WP_218287040.1">
    <property type="nucleotide sequence ID" value="NZ_CP076448.1"/>
</dbReference>
<feature type="domain" description="Aconitase A/isopropylmalate dehydratase small subunit swivel" evidence="10">
    <location>
        <begin position="1"/>
        <end position="123"/>
    </location>
</feature>
<dbReference type="InterPro" id="IPR004431">
    <property type="entry name" value="3-IsopropMal_deHydase_ssu"/>
</dbReference>
<gene>
    <name evidence="9 11" type="primary">leuD</name>
    <name evidence="11" type="ORF">KO353_07305</name>
</gene>
<dbReference type="EMBL" id="CP076448">
    <property type="protein sequence ID" value="QXM25989.1"/>
    <property type="molecule type" value="Genomic_DNA"/>
</dbReference>
<keyword evidence="8 9" id="KW-0100">Branched-chain amino acid biosynthesis</keyword>
<evidence type="ECO:0000256" key="7">
    <source>
        <dbReference type="ARBA" id="ARBA00023239"/>
    </source>
</evidence>
<dbReference type="InterPro" id="IPR033940">
    <property type="entry name" value="IPMI_Swivel"/>
</dbReference>
<comment type="pathway">
    <text evidence="3 9">Amino-acid biosynthesis; L-leucine biosynthesis; L-leucine from 3-methyl-2-oxobutanoate: step 2/4.</text>
</comment>
<dbReference type="InterPro" id="IPR050075">
    <property type="entry name" value="LeuD"/>
</dbReference>
<dbReference type="Proteomes" id="UP000694001">
    <property type="component" value="Chromosome"/>
</dbReference>
<evidence type="ECO:0000256" key="6">
    <source>
        <dbReference type="ARBA" id="ARBA00022605"/>
    </source>
</evidence>
<evidence type="ECO:0000256" key="3">
    <source>
        <dbReference type="ARBA" id="ARBA00004729"/>
    </source>
</evidence>
<evidence type="ECO:0000256" key="8">
    <source>
        <dbReference type="ARBA" id="ARBA00023304"/>
    </source>
</evidence>
<dbReference type="GO" id="GO:0003861">
    <property type="term" value="F:3-isopropylmalate dehydratase activity"/>
    <property type="evidence" value="ECO:0007669"/>
    <property type="project" value="UniProtKB-UniRule"/>
</dbReference>
<dbReference type="Pfam" id="PF00694">
    <property type="entry name" value="Aconitase_C"/>
    <property type="match status" value="1"/>
</dbReference>
<comment type="similarity">
    <text evidence="9">Belongs to the LeuD family. LeuD type 1 subfamily.</text>
</comment>
<comment type="subunit">
    <text evidence="4 9">Heterodimer of LeuC and LeuD.</text>
</comment>
<dbReference type="CDD" id="cd01577">
    <property type="entry name" value="IPMI_Swivel"/>
    <property type="match status" value="1"/>
</dbReference>
<comment type="catalytic activity">
    <reaction evidence="1 9">
        <text>(2R,3S)-3-isopropylmalate = (2S)-2-isopropylmalate</text>
        <dbReference type="Rhea" id="RHEA:32287"/>
        <dbReference type="ChEBI" id="CHEBI:1178"/>
        <dbReference type="ChEBI" id="CHEBI:35121"/>
        <dbReference type="EC" id="4.2.1.33"/>
    </reaction>
</comment>
<dbReference type="AlphaFoldDB" id="A0A975YKP6"/>
<name>A0A975YKP6_9PROT</name>
<dbReference type="PANTHER" id="PTHR43345">
    <property type="entry name" value="3-ISOPROPYLMALATE DEHYDRATASE SMALL SUBUNIT 2-RELATED-RELATED"/>
    <property type="match status" value="1"/>
</dbReference>
<protein>
    <recommendedName>
        <fullName evidence="9">3-isopropylmalate dehydratase small subunit</fullName>
        <ecNumber evidence="9">4.2.1.33</ecNumber>
    </recommendedName>
    <alternativeName>
        <fullName evidence="9">Alpha-IPM isomerase</fullName>
        <shortName evidence="9">IPMI</shortName>
    </alternativeName>
    <alternativeName>
        <fullName evidence="9">Isopropylmalate isomerase</fullName>
    </alternativeName>
</protein>
<dbReference type="EC" id="4.2.1.33" evidence="9"/>
<evidence type="ECO:0000313" key="12">
    <source>
        <dbReference type="Proteomes" id="UP000694001"/>
    </source>
</evidence>
<dbReference type="GO" id="GO:0009098">
    <property type="term" value="P:L-leucine biosynthetic process"/>
    <property type="evidence" value="ECO:0007669"/>
    <property type="project" value="UniProtKB-UniRule"/>
</dbReference>
<dbReference type="KEGG" id="elio:KO353_07305"/>
<dbReference type="GO" id="GO:0009316">
    <property type="term" value="C:3-isopropylmalate dehydratase complex"/>
    <property type="evidence" value="ECO:0007669"/>
    <property type="project" value="InterPro"/>
</dbReference>
<dbReference type="InterPro" id="IPR000573">
    <property type="entry name" value="AconitaseA/IPMdHydase_ssu_swvl"/>
</dbReference>
<accession>A0A975YKP6</accession>
<dbReference type="NCBIfam" id="NF002458">
    <property type="entry name" value="PRK01641.1"/>
    <property type="match status" value="1"/>
</dbReference>
<evidence type="ECO:0000259" key="10">
    <source>
        <dbReference type="Pfam" id="PF00694"/>
    </source>
</evidence>
<keyword evidence="5 9" id="KW-0432">Leucine biosynthesis</keyword>
<organism evidence="11 12">
    <name type="scientific">Elioraea tepida</name>
    <dbReference type="NCBI Taxonomy" id="2843330"/>
    <lineage>
        <taxon>Bacteria</taxon>
        <taxon>Pseudomonadati</taxon>
        <taxon>Pseudomonadota</taxon>
        <taxon>Alphaproteobacteria</taxon>
        <taxon>Acetobacterales</taxon>
        <taxon>Elioraeaceae</taxon>
        <taxon>Elioraea</taxon>
    </lineage>
</organism>
<evidence type="ECO:0000256" key="1">
    <source>
        <dbReference type="ARBA" id="ARBA00000491"/>
    </source>
</evidence>
<dbReference type="PANTHER" id="PTHR43345:SF5">
    <property type="entry name" value="3-ISOPROPYLMALATE DEHYDRATASE SMALL SUBUNIT"/>
    <property type="match status" value="1"/>
</dbReference>
<evidence type="ECO:0000256" key="5">
    <source>
        <dbReference type="ARBA" id="ARBA00022430"/>
    </source>
</evidence>
<evidence type="ECO:0000256" key="4">
    <source>
        <dbReference type="ARBA" id="ARBA00011271"/>
    </source>
</evidence>
<keyword evidence="7 9" id="KW-0456">Lyase</keyword>